<evidence type="ECO:0000256" key="1">
    <source>
        <dbReference type="SAM" id="Phobius"/>
    </source>
</evidence>
<protein>
    <recommendedName>
        <fullName evidence="4">MARVEL domain-containing protein</fullName>
    </recommendedName>
</protein>
<proteinExistence type="predicted"/>
<keyword evidence="1" id="KW-0812">Transmembrane</keyword>
<keyword evidence="1" id="KW-1133">Transmembrane helix</keyword>
<comment type="caution">
    <text evidence="2">The sequence shown here is derived from an EMBL/GenBank/DDBJ whole genome shotgun (WGS) entry which is preliminary data.</text>
</comment>
<dbReference type="EMBL" id="CALNXI010002647">
    <property type="protein sequence ID" value="CAH3189669.1"/>
    <property type="molecule type" value="Genomic_DNA"/>
</dbReference>
<evidence type="ECO:0008006" key="4">
    <source>
        <dbReference type="Google" id="ProtNLM"/>
    </source>
</evidence>
<evidence type="ECO:0000313" key="3">
    <source>
        <dbReference type="Proteomes" id="UP001159427"/>
    </source>
</evidence>
<feature type="transmembrane region" description="Helical" evidence="1">
    <location>
        <begin position="149"/>
        <end position="167"/>
    </location>
</feature>
<name>A0ABN8SDN2_9CNID</name>
<feature type="transmembrane region" description="Helical" evidence="1">
    <location>
        <begin position="66"/>
        <end position="87"/>
    </location>
</feature>
<accession>A0ABN8SDN2</accession>
<reference evidence="2 3" key="1">
    <citation type="submission" date="2022-05" db="EMBL/GenBank/DDBJ databases">
        <authorList>
            <consortium name="Genoscope - CEA"/>
            <person name="William W."/>
        </authorList>
    </citation>
    <scope>NUCLEOTIDE SEQUENCE [LARGE SCALE GENOMIC DNA]</scope>
</reference>
<evidence type="ECO:0000313" key="2">
    <source>
        <dbReference type="EMBL" id="CAH3189669.1"/>
    </source>
</evidence>
<keyword evidence="1" id="KW-0472">Membrane</keyword>
<feature type="transmembrane region" description="Helical" evidence="1">
    <location>
        <begin position="108"/>
        <end position="129"/>
    </location>
</feature>
<organism evidence="2 3">
    <name type="scientific">Porites evermanni</name>
    <dbReference type="NCBI Taxonomy" id="104178"/>
    <lineage>
        <taxon>Eukaryota</taxon>
        <taxon>Metazoa</taxon>
        <taxon>Cnidaria</taxon>
        <taxon>Anthozoa</taxon>
        <taxon>Hexacorallia</taxon>
        <taxon>Scleractinia</taxon>
        <taxon>Fungiina</taxon>
        <taxon>Poritidae</taxon>
        <taxon>Porites</taxon>
    </lineage>
</organism>
<dbReference type="Proteomes" id="UP001159427">
    <property type="component" value="Unassembled WGS sequence"/>
</dbReference>
<keyword evidence="3" id="KW-1185">Reference proteome</keyword>
<gene>
    <name evidence="2" type="ORF">PEVE_00019610</name>
</gene>
<feature type="transmembrane region" description="Helical" evidence="1">
    <location>
        <begin position="27"/>
        <end position="46"/>
    </location>
</feature>
<sequence length="173" mass="19441">MADTENQDTEKAPSLTKEYIVPGIIKIVEFASSFLILLLMIAFSLAADFKGSSSWGRMDFFLFATITSWLLVIARLVSFCCIVFDAISIFKLAIDFTIERFSLDYGKGLVMIFDTVVAVFLLISSSLIADDARRWNDIHGGYRPSGFSAFGFFSMVAFIIEAVFHFMKMRGKM</sequence>